<protein>
    <submittedName>
        <fullName evidence="1">Uncharacterized protein</fullName>
    </submittedName>
</protein>
<name>A0AB38TIK1_9HYPH</name>
<dbReference type="AlphaFoldDB" id="A0AB38TIK1"/>
<evidence type="ECO:0000313" key="1">
    <source>
        <dbReference type="EMBL" id="UTU54533.1"/>
    </source>
</evidence>
<evidence type="ECO:0000313" key="2">
    <source>
        <dbReference type="Proteomes" id="UP001060070"/>
    </source>
</evidence>
<dbReference type="GeneID" id="91562437"/>
<proteinExistence type="predicted"/>
<reference evidence="1 2" key="1">
    <citation type="journal article" date="2022" name="Microbiol. Resour. Announc.">
        <title>Complete Genome Sequence of Mesorhizobium ciceri Strain R30, a Rhizobium Used as a Commercial Inoculant for Chickpea in Argentina.</title>
        <authorList>
            <person name="Foresto E."/>
            <person name="Revale S."/>
            <person name="Primo E."/>
            <person name="Nievas F."/>
            <person name="Carezzano E."/>
            <person name="Puente M."/>
            <person name="Alzari P."/>
            <person name="Mart M."/>
            <person name="Ben-Assaya M."/>
            <person name="Mornico D."/>
            <person name="Santoro M."/>
            <person name="Mart F."/>
            <person name="Giordano W."/>
            <person name="Bogino P."/>
        </authorList>
    </citation>
    <scope>NUCLEOTIDE SEQUENCE [LARGE SCALE GENOMIC DNA]</scope>
    <source>
        <strain evidence="1 2">R30</strain>
    </source>
</reference>
<sequence>MTTAYLFGFGPAAGLNFRSVGFYIRGVCKRSTLEEAPLQQPDDIAARRLGILIEQYVEARKKRYDYVSTEQAYRAIRQVLKPAIPDRELDDMVASLAVKNGLAVVFDRQTKASADDVPRPSP</sequence>
<accession>A0AB38TIK1</accession>
<dbReference type="Proteomes" id="UP001060070">
    <property type="component" value="Chromosome"/>
</dbReference>
<dbReference type="EMBL" id="CP088147">
    <property type="protein sequence ID" value="UTU54533.1"/>
    <property type="molecule type" value="Genomic_DNA"/>
</dbReference>
<dbReference type="RefSeq" id="WP_224620654.1">
    <property type="nucleotide sequence ID" value="NZ_CP015062.1"/>
</dbReference>
<gene>
    <name evidence="1" type="ORF">LRP29_14550</name>
</gene>
<organism evidence="1 2">
    <name type="scientific">Mesorhizobium ciceri</name>
    <dbReference type="NCBI Taxonomy" id="39645"/>
    <lineage>
        <taxon>Bacteria</taxon>
        <taxon>Pseudomonadati</taxon>
        <taxon>Pseudomonadota</taxon>
        <taxon>Alphaproteobacteria</taxon>
        <taxon>Hyphomicrobiales</taxon>
        <taxon>Phyllobacteriaceae</taxon>
        <taxon>Mesorhizobium</taxon>
    </lineage>
</organism>
<keyword evidence="2" id="KW-1185">Reference proteome</keyword>